<dbReference type="FunFam" id="3.90.550.50:FF:000061">
    <property type="entry name" value="AT4g00300 protein"/>
    <property type="match status" value="1"/>
</dbReference>
<sequence length="490" mass="56001">MSSAFASNFLNTIKEKLRVSFDKLFLAILCRVVLISGVILYFASIFLFNDSNCSSSDLLYSSRSKTSQFGHDSNPTNLSHLLFGLLGSEEAWHYRKEYIESWWRPNKTRGYLFLDVAPTGDDLFPWSSSSPPYRVSDNITKLIQETNHVAPTMARMVHGIMEVFREEHEGVRWVVMGDDDSVFFVDNMVDVLGQYDHTKYYYLGGQSEYLLSNYWYSFNQAFGGAGFILSYPLAKAMSKYIESCLRRYPFLRSADQITMVCISDVGVNLTPLKGSHQIDLRGDISGLLSSHPKAPLMSLHHLDAANPIFPSMERLQSVHHLMNAAKFDQSRMLQQVICYNRPNNWSFSISWGYSIHIYENILPRSHLQIPIETFKPWGVTPKDPPYYLLNTRLPTNDSCQAPHVFFLESAEKSTKNEILTMFSRSLPRGLPACSYSGSHSADQISQIEVYSSRRKRIDMDRCECCDVTHNIGTNKAKIKLRECHMDEIIA</sequence>
<proteinExistence type="predicted"/>
<keyword evidence="2" id="KW-1185">Reference proteome</keyword>
<protein>
    <submittedName>
        <fullName evidence="3">Uncharacterized protein LOC107787956 isoform X1</fullName>
    </submittedName>
    <submittedName>
        <fullName evidence="3">Uncharacterized protein isoform X1</fullName>
    </submittedName>
</protein>
<keyword evidence="1" id="KW-0472">Membrane</keyword>
<dbReference type="Proteomes" id="UP000790787">
    <property type="component" value="Chromosome 18"/>
</dbReference>
<keyword evidence="1" id="KW-1133">Transmembrane helix</keyword>
<dbReference type="Pfam" id="PF04646">
    <property type="entry name" value="DUF604"/>
    <property type="match status" value="1"/>
</dbReference>
<dbReference type="RefSeq" id="XP_016465064.1">
    <property type="nucleotide sequence ID" value="XM_016609578.1"/>
</dbReference>
<dbReference type="GO" id="GO:0008375">
    <property type="term" value="F:acetylglucosaminyltransferase activity"/>
    <property type="evidence" value="ECO:0000318"/>
    <property type="project" value="GO_Central"/>
</dbReference>
<dbReference type="PANTHER" id="PTHR10811">
    <property type="entry name" value="FRINGE-RELATED"/>
    <property type="match status" value="1"/>
</dbReference>
<reference evidence="3" key="2">
    <citation type="submission" date="2025-08" db="UniProtKB">
        <authorList>
            <consortium name="RefSeq"/>
        </authorList>
    </citation>
    <scope>IDENTIFICATION</scope>
    <source>
        <tissue evidence="3">Leaf</tissue>
    </source>
</reference>
<dbReference type="GeneID" id="107787956"/>
<dbReference type="PaxDb" id="4097-A0A1S3ZL88"/>
<name>A0A1S3ZL88_TOBAC</name>
<evidence type="ECO:0000256" key="1">
    <source>
        <dbReference type="SAM" id="Phobius"/>
    </source>
</evidence>
<dbReference type="KEGG" id="nta:107787956"/>
<dbReference type="AlphaFoldDB" id="A0A1S3ZL88"/>
<organism evidence="2 3">
    <name type="scientific">Nicotiana tabacum</name>
    <name type="common">Common tobacco</name>
    <dbReference type="NCBI Taxonomy" id="4097"/>
    <lineage>
        <taxon>Eukaryota</taxon>
        <taxon>Viridiplantae</taxon>
        <taxon>Streptophyta</taxon>
        <taxon>Embryophyta</taxon>
        <taxon>Tracheophyta</taxon>
        <taxon>Spermatophyta</taxon>
        <taxon>Magnoliopsida</taxon>
        <taxon>eudicotyledons</taxon>
        <taxon>Gunneridae</taxon>
        <taxon>Pentapetalae</taxon>
        <taxon>asterids</taxon>
        <taxon>lamiids</taxon>
        <taxon>Solanales</taxon>
        <taxon>Solanaceae</taxon>
        <taxon>Nicotianoideae</taxon>
        <taxon>Nicotianeae</taxon>
        <taxon>Nicotiana</taxon>
    </lineage>
</organism>
<dbReference type="InterPro" id="IPR006740">
    <property type="entry name" value="DUF604"/>
</dbReference>
<reference evidence="2" key="1">
    <citation type="journal article" date="2014" name="Nat. Commun.">
        <title>The tobacco genome sequence and its comparison with those of tomato and potato.</title>
        <authorList>
            <person name="Sierro N."/>
            <person name="Battey J.N."/>
            <person name="Ouadi S."/>
            <person name="Bakaher N."/>
            <person name="Bovet L."/>
            <person name="Willig A."/>
            <person name="Goepfert S."/>
            <person name="Peitsch M.C."/>
            <person name="Ivanov N.V."/>
        </authorList>
    </citation>
    <scope>NUCLEOTIDE SEQUENCE [LARGE SCALE GENOMIC DNA]</scope>
</reference>
<dbReference type="RefSeq" id="XP_016465064.1">
    <property type="nucleotide sequence ID" value="XM_016609578.2"/>
</dbReference>
<keyword evidence="1" id="KW-0812">Transmembrane</keyword>
<dbReference type="Gene3D" id="3.90.550.50">
    <property type="match status" value="1"/>
</dbReference>
<feature type="transmembrane region" description="Helical" evidence="1">
    <location>
        <begin position="24"/>
        <end position="48"/>
    </location>
</feature>
<evidence type="ECO:0000313" key="3">
    <source>
        <dbReference type="RefSeq" id="XP_016465064.1"/>
    </source>
</evidence>
<dbReference type="STRING" id="4097.A0A1S3ZL88"/>
<gene>
    <name evidence="3" type="primary">LOC107787956</name>
</gene>
<dbReference type="OrthoDB" id="414175at2759"/>
<accession>A0A1S3ZL88</accession>
<evidence type="ECO:0000313" key="2">
    <source>
        <dbReference type="Proteomes" id="UP000790787"/>
    </source>
</evidence>